<dbReference type="Gene3D" id="3.10.290.10">
    <property type="entry name" value="RNA-binding S4 domain"/>
    <property type="match status" value="1"/>
</dbReference>
<keyword evidence="1" id="KW-0694">RNA-binding</keyword>
<dbReference type="RefSeq" id="WP_354368507.1">
    <property type="nucleotide sequence ID" value="NZ_JBEPMA010000008.1"/>
</dbReference>
<evidence type="ECO:0000313" key="2">
    <source>
        <dbReference type="EMBL" id="MET3617762.1"/>
    </source>
</evidence>
<evidence type="ECO:0000313" key="3">
    <source>
        <dbReference type="Proteomes" id="UP001549162"/>
    </source>
</evidence>
<accession>A0ABV2JAE2</accession>
<organism evidence="2 3">
    <name type="scientific">Peptoniphilus olsenii</name>
    <dbReference type="NCBI Taxonomy" id="411570"/>
    <lineage>
        <taxon>Bacteria</taxon>
        <taxon>Bacillati</taxon>
        <taxon>Bacillota</taxon>
        <taxon>Tissierellia</taxon>
        <taxon>Tissierellales</taxon>
        <taxon>Peptoniphilaceae</taxon>
        <taxon>Peptoniphilus</taxon>
    </lineage>
</organism>
<protein>
    <submittedName>
        <fullName evidence="2">Ribosome-associated protein</fullName>
    </submittedName>
</protein>
<dbReference type="Pfam" id="PF13275">
    <property type="entry name" value="S4_2"/>
    <property type="match status" value="1"/>
</dbReference>
<dbReference type="EMBL" id="JBEPMA010000008">
    <property type="protein sequence ID" value="MET3617762.1"/>
    <property type="molecule type" value="Genomic_DNA"/>
</dbReference>
<gene>
    <name evidence="2" type="ORF">ABID14_001396</name>
</gene>
<dbReference type="NCBIfam" id="TIGR02988">
    <property type="entry name" value="YaaA_near_RecF"/>
    <property type="match status" value="1"/>
</dbReference>
<keyword evidence="3" id="KW-1185">Reference proteome</keyword>
<evidence type="ECO:0000256" key="1">
    <source>
        <dbReference type="PROSITE-ProRule" id="PRU00182"/>
    </source>
</evidence>
<name>A0ABV2JAE2_9FIRM</name>
<dbReference type="InterPro" id="IPR036986">
    <property type="entry name" value="S4_RNA-bd_sf"/>
</dbReference>
<dbReference type="SUPFAM" id="SSF55174">
    <property type="entry name" value="Alpha-L RNA-binding motif"/>
    <property type="match status" value="1"/>
</dbReference>
<sequence>MERQIINIDTEFIKLDSLLKFAGLCDTGGMAKNVIKDELVKVNGEIETRRGRKLYPNDEVEFYGNVVVIGEK</sequence>
<proteinExistence type="predicted"/>
<dbReference type="PROSITE" id="PS50889">
    <property type="entry name" value="S4"/>
    <property type="match status" value="1"/>
</dbReference>
<dbReference type="Proteomes" id="UP001549162">
    <property type="component" value="Unassembled WGS sequence"/>
</dbReference>
<reference evidence="2 3" key="1">
    <citation type="submission" date="2024-06" db="EMBL/GenBank/DDBJ databases">
        <title>Genomic Encyclopedia of Type Strains, Phase IV (KMG-IV): sequencing the most valuable type-strain genomes for metagenomic binning, comparative biology and taxonomic classification.</title>
        <authorList>
            <person name="Goeker M."/>
        </authorList>
    </citation>
    <scope>NUCLEOTIDE SEQUENCE [LARGE SCALE GENOMIC DNA]</scope>
    <source>
        <strain evidence="2 3">DSM 21460</strain>
    </source>
</reference>
<dbReference type="CDD" id="cd00165">
    <property type="entry name" value="S4"/>
    <property type="match status" value="1"/>
</dbReference>
<comment type="caution">
    <text evidence="2">The sequence shown here is derived from an EMBL/GenBank/DDBJ whole genome shotgun (WGS) entry which is preliminary data.</text>
</comment>
<dbReference type="InterPro" id="IPR014330">
    <property type="entry name" value="RNA-bd_S4-rel_YaaA"/>
</dbReference>